<feature type="transmembrane region" description="Helical" evidence="6">
    <location>
        <begin position="334"/>
        <end position="355"/>
    </location>
</feature>
<evidence type="ECO:0000256" key="4">
    <source>
        <dbReference type="ARBA" id="ARBA00022989"/>
    </source>
</evidence>
<protein>
    <recommendedName>
        <fullName evidence="6">Solute carrier family 40 member</fullName>
    </recommendedName>
</protein>
<feature type="transmembrane region" description="Helical" evidence="6">
    <location>
        <begin position="300"/>
        <end position="322"/>
    </location>
</feature>
<evidence type="ECO:0000256" key="2">
    <source>
        <dbReference type="ARBA" id="ARBA00022448"/>
    </source>
</evidence>
<dbReference type="GO" id="GO:0016020">
    <property type="term" value="C:membrane"/>
    <property type="evidence" value="ECO:0007669"/>
    <property type="project" value="UniProtKB-SubCell"/>
</dbReference>
<proteinExistence type="inferred from homology"/>
<evidence type="ECO:0000256" key="5">
    <source>
        <dbReference type="ARBA" id="ARBA00023136"/>
    </source>
</evidence>
<feature type="transmembrane region" description="Helical" evidence="6">
    <location>
        <begin position="437"/>
        <end position="456"/>
    </location>
</feature>
<dbReference type="EMBL" id="CAKKNE010000002">
    <property type="protein sequence ID" value="CAH0370107.1"/>
    <property type="molecule type" value="Genomic_DNA"/>
</dbReference>
<comment type="function">
    <text evidence="6">May be involved in iron transport and iron homeostasis.</text>
</comment>
<comment type="caution">
    <text evidence="7">The sequence shown here is derived from an EMBL/GenBank/DDBJ whole genome shotgun (WGS) entry which is preliminary data.</text>
</comment>
<dbReference type="InterPro" id="IPR009716">
    <property type="entry name" value="Ferroportin-1"/>
</dbReference>
<dbReference type="PANTHER" id="PTHR11660">
    <property type="entry name" value="SOLUTE CARRIER FAMILY 40 MEMBER"/>
    <property type="match status" value="1"/>
</dbReference>
<accession>A0A8J2SMW0</accession>
<feature type="transmembrane region" description="Helical" evidence="6">
    <location>
        <begin position="412"/>
        <end position="431"/>
    </location>
</feature>
<feature type="transmembrane region" description="Helical" evidence="6">
    <location>
        <begin position="476"/>
        <end position="494"/>
    </location>
</feature>
<keyword evidence="3 6" id="KW-0812">Transmembrane</keyword>
<dbReference type="Proteomes" id="UP000789595">
    <property type="component" value="Unassembled WGS sequence"/>
</dbReference>
<dbReference type="PANTHER" id="PTHR11660:SF57">
    <property type="entry name" value="SOLUTE CARRIER FAMILY 40 MEMBER"/>
    <property type="match status" value="1"/>
</dbReference>
<evidence type="ECO:0000256" key="6">
    <source>
        <dbReference type="RuleBase" id="RU365065"/>
    </source>
</evidence>
<sequence>MRFLIIVPAVWGFTQPPATLGRLATPYVSRGEHVLLKSKQDAQRSVGGKRENAVPFLDTEKWLADVEGTSEPSELDTAYWLEAVDAGDRLKADADAETTLLLTLSAGASTTFATAWQFALPLALLESGGPQAAATLMAATTGAKVLFAPSVGRLADKAPRVDAARAARAAQACGVGLSCLALPHLADETSWLPLLLAGSAIEALGAVVTKGAPRKDWAPTLLEGDALRKATVSLSNAALLGELAGPALGAFVLGASGAPTVGAAAVAGELAAQAALERLRARAPSALSAPKGETTKAAPAWAAFFGQPSGAAITTAPAWAAFFGQPSGAAITTVVFALLWFTALTPHAPVLLAALADRGAPAESLAAFRAAGALAGAGGVALYAAAADGRTDARRAQTTTTSEARRLATRDVAALSILGQVVAVTVAATFVDAPQTLMVAVVVSRVFLYAFDVAYVELQQQLVAEADRNAVQGCEAALTGAAELGLAGVALTYATDFEVVADVSATAVVAAGLTFAAFLARRPELVSRPTSSSR</sequence>
<evidence type="ECO:0000256" key="3">
    <source>
        <dbReference type="ARBA" id="ARBA00022692"/>
    </source>
</evidence>
<keyword evidence="6" id="KW-0406">Ion transport</keyword>
<comment type="similarity">
    <text evidence="6">Belongs to the ferroportin (FP) (TC 2.A.100) family. SLC40A subfamily.</text>
</comment>
<dbReference type="Pfam" id="PF06963">
    <property type="entry name" value="FPN1"/>
    <property type="match status" value="1"/>
</dbReference>
<keyword evidence="8" id="KW-1185">Reference proteome</keyword>
<reference evidence="7" key="1">
    <citation type="submission" date="2021-11" db="EMBL/GenBank/DDBJ databases">
        <authorList>
            <consortium name="Genoscope - CEA"/>
            <person name="William W."/>
        </authorList>
    </citation>
    <scope>NUCLEOTIDE SEQUENCE</scope>
</reference>
<dbReference type="AlphaFoldDB" id="A0A8J2SMW0"/>
<organism evidence="7 8">
    <name type="scientific">Pelagomonas calceolata</name>
    <dbReference type="NCBI Taxonomy" id="35677"/>
    <lineage>
        <taxon>Eukaryota</taxon>
        <taxon>Sar</taxon>
        <taxon>Stramenopiles</taxon>
        <taxon>Ochrophyta</taxon>
        <taxon>Pelagophyceae</taxon>
        <taxon>Pelagomonadales</taxon>
        <taxon>Pelagomonadaceae</taxon>
        <taxon>Pelagomonas</taxon>
    </lineage>
</organism>
<feature type="transmembrane region" description="Helical" evidence="6">
    <location>
        <begin position="500"/>
        <end position="520"/>
    </location>
</feature>
<gene>
    <name evidence="7" type="ORF">PECAL_2P32580</name>
</gene>
<evidence type="ECO:0000256" key="1">
    <source>
        <dbReference type="ARBA" id="ARBA00004141"/>
    </source>
</evidence>
<feature type="transmembrane region" description="Helical" evidence="6">
    <location>
        <begin position="367"/>
        <end position="386"/>
    </location>
</feature>
<dbReference type="GO" id="GO:0005381">
    <property type="term" value="F:iron ion transmembrane transporter activity"/>
    <property type="evidence" value="ECO:0007669"/>
    <property type="project" value="UniProtKB-UniRule"/>
</dbReference>
<keyword evidence="4 6" id="KW-1133">Transmembrane helix</keyword>
<comment type="caution">
    <text evidence="6">Lacks conserved residue(s) required for the propagation of feature annotation.</text>
</comment>
<comment type="subcellular location">
    <subcellularLocation>
        <location evidence="1 6">Membrane</location>
        <topology evidence="1 6">Multi-pass membrane protein</topology>
    </subcellularLocation>
</comment>
<keyword evidence="2 6" id="KW-0813">Transport</keyword>
<keyword evidence="5 6" id="KW-0472">Membrane</keyword>
<name>A0A8J2SMW0_9STRA</name>
<evidence type="ECO:0000313" key="8">
    <source>
        <dbReference type="Proteomes" id="UP000789595"/>
    </source>
</evidence>
<evidence type="ECO:0000313" key="7">
    <source>
        <dbReference type="EMBL" id="CAH0370107.1"/>
    </source>
</evidence>